<name>A0A382YF38_9ZZZZ</name>
<evidence type="ECO:0000256" key="1">
    <source>
        <dbReference type="SAM" id="MobiDB-lite"/>
    </source>
</evidence>
<proteinExistence type="predicted"/>
<sequence>MSPVSRSKLAGRKDLADVAQLVERVLGKDEVTGSTPVIGSSTRTSVRSTRRPS</sequence>
<evidence type="ECO:0000313" key="2">
    <source>
        <dbReference type="EMBL" id="SVD81903.1"/>
    </source>
</evidence>
<feature type="non-terminal residue" evidence="2">
    <location>
        <position position="53"/>
    </location>
</feature>
<feature type="region of interest" description="Disordered" evidence="1">
    <location>
        <begin position="31"/>
        <end position="53"/>
    </location>
</feature>
<dbReference type="EMBL" id="UINC01175331">
    <property type="protein sequence ID" value="SVD81903.1"/>
    <property type="molecule type" value="Genomic_DNA"/>
</dbReference>
<dbReference type="AntiFam" id="ANF00010">
    <property type="entry name" value="tRNA translation"/>
</dbReference>
<gene>
    <name evidence="2" type="ORF">METZ01_LOCUS434757</name>
</gene>
<protein>
    <submittedName>
        <fullName evidence="2">Uncharacterized protein</fullName>
    </submittedName>
</protein>
<organism evidence="2">
    <name type="scientific">marine metagenome</name>
    <dbReference type="NCBI Taxonomy" id="408172"/>
    <lineage>
        <taxon>unclassified sequences</taxon>
        <taxon>metagenomes</taxon>
        <taxon>ecological metagenomes</taxon>
    </lineage>
</organism>
<reference evidence="2" key="1">
    <citation type="submission" date="2018-05" db="EMBL/GenBank/DDBJ databases">
        <authorList>
            <person name="Lanie J.A."/>
            <person name="Ng W.-L."/>
            <person name="Kazmierczak K.M."/>
            <person name="Andrzejewski T.M."/>
            <person name="Davidsen T.M."/>
            <person name="Wayne K.J."/>
            <person name="Tettelin H."/>
            <person name="Glass J.I."/>
            <person name="Rusch D."/>
            <person name="Podicherti R."/>
            <person name="Tsui H.-C.T."/>
            <person name="Winkler M.E."/>
        </authorList>
    </citation>
    <scope>NUCLEOTIDE SEQUENCE</scope>
</reference>
<dbReference type="AlphaFoldDB" id="A0A382YF38"/>
<accession>A0A382YF38</accession>